<protein>
    <submittedName>
        <fullName evidence="2">Uncharacterized protein</fullName>
    </submittedName>
</protein>
<dbReference type="Proteomes" id="UP001527925">
    <property type="component" value="Unassembled WGS sequence"/>
</dbReference>
<dbReference type="EMBL" id="JADGIZ020000061">
    <property type="protein sequence ID" value="KAL2912590.1"/>
    <property type="molecule type" value="Genomic_DNA"/>
</dbReference>
<evidence type="ECO:0000256" key="1">
    <source>
        <dbReference type="SAM" id="MobiDB-lite"/>
    </source>
</evidence>
<gene>
    <name evidence="2" type="ORF">HK105_207898</name>
</gene>
<sequence>MADFEQTQPDFSMPAARTYCVELLYSMANRFTVAMGMEMLSFDEYRQFLFVFLSRASVPQGYVDPGYFRQLCDAALIKRQRFEALVRRLMWGLQIDRRLTKMSTEVEAVARFVTSLFEMTTFQFHSNPAPTQDQHDALRIMFCRFEQVALIGGKRIVPSEICDGLYDAYLSICAMPGLTPDVATHMFTLAAIALLRRMSAARRHMLGTILMFCLSVSYRPGFVDFHRKAVALAVGPCVLDFGNPEVHMTDMAWRIFSTLVSNGNVIALYICGQHANTPLPAADVRTAANTGTGAAGQCDGGDSAAQVGNNARKPQPTKAAEVPDATSAINNPLATMDELAANGSMTAGMMRAFHVELDEECSEDTQHTDDGLKSDHTRPSAAELLQGSNSNTPSVCKGDNNNDNGKKTAGVPSDRGNRSNASTEISAQDIASDFEFDSSNSDRLSLEFKANTPSSTADVLGSDCSARDWGSKAFSGSNARCNDLNAHCQPIDDFGFGLPDASEEPAVPVNTELAFDTNAAISGKLADTTPKTAESCALGTQDAQLHDHDAAPVKLSSDKTLISGDEGNSCNLQIDGGDNGLASFGPENNTKAEVSVSLAARDEPASPPSSIGQADGADTEQQQPAPRRFSRLRGVGRNIKNFFIRIHNRVRRWDSEAAVLIEPSSER</sequence>
<proteinExistence type="predicted"/>
<evidence type="ECO:0000313" key="3">
    <source>
        <dbReference type="Proteomes" id="UP001527925"/>
    </source>
</evidence>
<keyword evidence="3" id="KW-1185">Reference proteome</keyword>
<feature type="region of interest" description="Disordered" evidence="1">
    <location>
        <begin position="595"/>
        <end position="632"/>
    </location>
</feature>
<organism evidence="2 3">
    <name type="scientific">Polyrhizophydium stewartii</name>
    <dbReference type="NCBI Taxonomy" id="2732419"/>
    <lineage>
        <taxon>Eukaryota</taxon>
        <taxon>Fungi</taxon>
        <taxon>Fungi incertae sedis</taxon>
        <taxon>Chytridiomycota</taxon>
        <taxon>Chytridiomycota incertae sedis</taxon>
        <taxon>Chytridiomycetes</taxon>
        <taxon>Rhizophydiales</taxon>
        <taxon>Rhizophydiales incertae sedis</taxon>
        <taxon>Polyrhizophydium</taxon>
    </lineage>
</organism>
<accession>A0ABR4MZ97</accession>
<name>A0ABR4MZ97_9FUNG</name>
<feature type="region of interest" description="Disordered" evidence="1">
    <location>
        <begin position="291"/>
        <end position="324"/>
    </location>
</feature>
<reference evidence="2 3" key="1">
    <citation type="submission" date="2023-09" db="EMBL/GenBank/DDBJ databases">
        <title>Pangenome analysis of Batrachochytrium dendrobatidis and related Chytrids.</title>
        <authorList>
            <person name="Yacoub M.N."/>
            <person name="Stajich J.E."/>
            <person name="James T.Y."/>
        </authorList>
    </citation>
    <scope>NUCLEOTIDE SEQUENCE [LARGE SCALE GENOMIC DNA]</scope>
    <source>
        <strain evidence="2 3">JEL0888</strain>
    </source>
</reference>
<comment type="caution">
    <text evidence="2">The sequence shown here is derived from an EMBL/GenBank/DDBJ whole genome shotgun (WGS) entry which is preliminary data.</text>
</comment>
<evidence type="ECO:0000313" key="2">
    <source>
        <dbReference type="EMBL" id="KAL2912590.1"/>
    </source>
</evidence>
<feature type="region of interest" description="Disordered" evidence="1">
    <location>
        <begin position="384"/>
        <end position="426"/>
    </location>
</feature>